<feature type="compositionally biased region" description="Basic and acidic residues" evidence="1">
    <location>
        <begin position="7"/>
        <end position="18"/>
    </location>
</feature>
<feature type="compositionally biased region" description="Basic residues" evidence="1">
    <location>
        <begin position="19"/>
        <end position="30"/>
    </location>
</feature>
<evidence type="ECO:0000313" key="2">
    <source>
        <dbReference type="EMBL" id="TWP32064.1"/>
    </source>
</evidence>
<dbReference type="OrthoDB" id="9773429at2"/>
<keyword evidence="3" id="KW-1185">Reference proteome</keyword>
<organism evidence="2 3">
    <name type="scientific">Leekyejoonella antrihumi</name>
    <dbReference type="NCBI Taxonomy" id="1660198"/>
    <lineage>
        <taxon>Bacteria</taxon>
        <taxon>Bacillati</taxon>
        <taxon>Actinomycetota</taxon>
        <taxon>Actinomycetes</taxon>
        <taxon>Micrococcales</taxon>
        <taxon>Dermacoccaceae</taxon>
        <taxon>Leekyejoonella</taxon>
    </lineage>
</organism>
<evidence type="ECO:0000313" key="3">
    <source>
        <dbReference type="Proteomes" id="UP000320244"/>
    </source>
</evidence>
<evidence type="ECO:0000256" key="1">
    <source>
        <dbReference type="SAM" id="MobiDB-lite"/>
    </source>
</evidence>
<gene>
    <name evidence="2" type="ORF">FGL98_24725</name>
</gene>
<name>A0A563DQT9_9MICO</name>
<comment type="caution">
    <text evidence="2">The sequence shown here is derived from an EMBL/GenBank/DDBJ whole genome shotgun (WGS) entry which is preliminary data.</text>
</comment>
<dbReference type="AlphaFoldDB" id="A0A563DQT9"/>
<accession>A0A563DQT9</accession>
<feature type="region of interest" description="Disordered" evidence="1">
    <location>
        <begin position="1"/>
        <end position="30"/>
    </location>
</feature>
<reference evidence="2 3" key="2">
    <citation type="submission" date="2019-08" db="EMBL/GenBank/DDBJ databases">
        <title>Jejuicoccus antrihumi gen. nov., sp. nov., a new member of the family Dermacoccaceae isolated from a cave.</title>
        <authorList>
            <person name="Schumann P."/>
            <person name="Kim I.S."/>
        </authorList>
    </citation>
    <scope>NUCLEOTIDE SEQUENCE [LARGE SCALE GENOMIC DNA]</scope>
    <source>
        <strain evidence="2 3">C5-26</strain>
    </source>
</reference>
<dbReference type="Proteomes" id="UP000320244">
    <property type="component" value="Unassembled WGS sequence"/>
</dbReference>
<sequence length="73" mass="8095">MSLNAHDAPHEKQSERRPAHTKPRATSRFAFHPKRTAAIIDRLTYHGTIIETGTRSYRLAHSTSAGTGDLGEI</sequence>
<proteinExistence type="predicted"/>
<protein>
    <submittedName>
        <fullName evidence="2">Uncharacterized protein</fullName>
    </submittedName>
</protein>
<reference evidence="2 3" key="1">
    <citation type="submission" date="2019-05" db="EMBL/GenBank/DDBJ databases">
        <authorList>
            <person name="Lee S.D."/>
        </authorList>
    </citation>
    <scope>NUCLEOTIDE SEQUENCE [LARGE SCALE GENOMIC DNA]</scope>
    <source>
        <strain evidence="2 3">C5-26</strain>
    </source>
</reference>
<dbReference type="EMBL" id="VCQV01000094">
    <property type="protein sequence ID" value="TWP32064.1"/>
    <property type="molecule type" value="Genomic_DNA"/>
</dbReference>